<evidence type="ECO:0000313" key="2">
    <source>
        <dbReference type="EMBL" id="CAB4139068.1"/>
    </source>
</evidence>
<sequence length="708" mass="75759">MATYQANITKNIEPAMANPAALQQAGASTRAAIQALGEGANAVYKGYVEQEVANIEEGAALINQELFISNQAAQVAGRQAAQLEANKPMAGSMFAETLLGAQGEEAQAKAAQQLQSYDRELVRLKSAAEGGMSNEQYVSRIDALTKKAIAQYPGLAGQIREKVGAVTGLPYADRWAQMNYVRERFSKQEAPKQASPEDMAMKDIDDAAKTGLFGTREELLNDYRTNRGTYDVKMTGFKQVLQAQTQTNLVKNNVSQLSGQSDLEADTVRAGFSAIFAGGLGATTLSQSVNDKEQVLGTTLKLMSEGKSVTVDPVAFQTSIAVHNAQMKTNIEGARTQAYRSIDAYLAKNPNVSDGKRKELYADIDRQANQALSLYADDKGVGLLAIANIFKTYRDKSLTEKQQLVNLAIQQQSAMQNNPMVMAYWAGGTARENLKRTNKDFHDFMVGQEAELTTSVSGVRNLVTGATDLANVQRVIVQAGQAPTAVPTDPVASPATTRAAHQALGATAAELLKKTSLLPAEINIASAAFSTNVATGANSLTLARDYKKYGEQIAKLPEPDQAIIKTNVSNSVSGAVISINGVKQAIEAKYKTKLTLGVNDAGEISVVVPQQQATGLTNRPLVSGGGFNAAAAAEFMKQVKPMLNNIVYGTSMLTQKDAKAVGTEFATVINNNQPYDGFYKSTAQPVTPTTPSTSPATEPKQSKNWWEE</sequence>
<accession>A0A6J5LX33</accession>
<organism evidence="2">
    <name type="scientific">uncultured Caudovirales phage</name>
    <dbReference type="NCBI Taxonomy" id="2100421"/>
    <lineage>
        <taxon>Viruses</taxon>
        <taxon>Duplodnaviria</taxon>
        <taxon>Heunggongvirae</taxon>
        <taxon>Uroviricota</taxon>
        <taxon>Caudoviricetes</taxon>
        <taxon>Peduoviridae</taxon>
        <taxon>Maltschvirus</taxon>
        <taxon>Maltschvirus maltsch</taxon>
    </lineage>
</organism>
<feature type="compositionally biased region" description="Low complexity" evidence="1">
    <location>
        <begin position="681"/>
        <end position="699"/>
    </location>
</feature>
<protein>
    <submittedName>
        <fullName evidence="2">Uncharacterized protein</fullName>
    </submittedName>
</protein>
<feature type="region of interest" description="Disordered" evidence="1">
    <location>
        <begin position="679"/>
        <end position="708"/>
    </location>
</feature>
<reference evidence="2" key="1">
    <citation type="submission" date="2020-04" db="EMBL/GenBank/DDBJ databases">
        <authorList>
            <person name="Chiriac C."/>
            <person name="Salcher M."/>
            <person name="Ghai R."/>
            <person name="Kavagutti S V."/>
        </authorList>
    </citation>
    <scope>NUCLEOTIDE SEQUENCE</scope>
</reference>
<gene>
    <name evidence="2" type="ORF">UFOVP337_13</name>
</gene>
<dbReference type="EMBL" id="LR796354">
    <property type="protein sequence ID" value="CAB4139068.1"/>
    <property type="molecule type" value="Genomic_DNA"/>
</dbReference>
<evidence type="ECO:0000256" key="1">
    <source>
        <dbReference type="SAM" id="MobiDB-lite"/>
    </source>
</evidence>
<name>A0A6J5LX33_9CAUD</name>
<proteinExistence type="predicted"/>